<evidence type="ECO:0000256" key="3">
    <source>
        <dbReference type="ARBA" id="ARBA00022989"/>
    </source>
</evidence>
<sequence>MVGEARRYGATAPRSATATGGTSPPPSPPAATPWTRQRAVEAAAATTSVIKLLLGAASFGLPWAFARAGLGVSVAMVVAVGGLSAYTIRLLLETRRRLGDAPPLPPLPPPAADHDGCLPAWQAAPVPPPPLAGDGGADAAAPTPPDADYATMAAATLGPAAGAYVRLATCVSCIGACAGYVAFIAGVVVAVAPAPPPTPRAVMVWLLPALVALSQVQTWAHLAAASLAGNVAFAVAVVCVMAAARPRLAAASAAAAAAAAAGAATAAAPSGGRVPTVAPWATPGAWALAFGPTTFLFTVHYVAVPLASTVGVAGDFEGLVLPAAFGVCVAVNVVFAAACAVAYAGVGVADNIFRNYVEKGLLGDRADVSPAVAASASAAAAVPPPPPPPPTRRRVWAERCTRAGLAATTVAVAAAVPHFARLTALAGGVSDASLAFVLPPLMAAAVRRRGRVRTAAAGGAMGGGAGAPRAPPGRRPAPSTRGRRRSSPSQWSGGDLPSPP</sequence>
<feature type="transmembrane region" description="Helical" evidence="6">
    <location>
        <begin position="323"/>
        <end position="346"/>
    </location>
</feature>
<evidence type="ECO:0000259" key="7">
    <source>
        <dbReference type="Pfam" id="PF01490"/>
    </source>
</evidence>
<dbReference type="GO" id="GO:0015179">
    <property type="term" value="F:L-amino acid transmembrane transporter activity"/>
    <property type="evidence" value="ECO:0007669"/>
    <property type="project" value="TreeGrafter"/>
</dbReference>
<evidence type="ECO:0000256" key="2">
    <source>
        <dbReference type="ARBA" id="ARBA00022692"/>
    </source>
</evidence>
<feature type="transmembrane region" description="Helical" evidence="6">
    <location>
        <begin position="249"/>
        <end position="268"/>
    </location>
</feature>
<comment type="subcellular location">
    <subcellularLocation>
        <location evidence="1">Membrane</location>
        <topology evidence="1">Multi-pass membrane protein</topology>
    </subcellularLocation>
</comment>
<evidence type="ECO:0000256" key="1">
    <source>
        <dbReference type="ARBA" id="ARBA00004141"/>
    </source>
</evidence>
<feature type="transmembrane region" description="Helical" evidence="6">
    <location>
        <begin position="223"/>
        <end position="243"/>
    </location>
</feature>
<feature type="transmembrane region" description="Helical" evidence="6">
    <location>
        <begin position="70"/>
        <end position="92"/>
    </location>
</feature>
<feature type="transmembrane region" description="Helical" evidence="6">
    <location>
        <begin position="167"/>
        <end position="192"/>
    </location>
</feature>
<feature type="region of interest" description="Disordered" evidence="5">
    <location>
        <begin position="1"/>
        <end position="34"/>
    </location>
</feature>
<evidence type="ECO:0000313" key="8">
    <source>
        <dbReference type="EMBL" id="OSX73906.1"/>
    </source>
</evidence>
<dbReference type="EMBL" id="KV918973">
    <property type="protein sequence ID" value="OSX73906.1"/>
    <property type="molecule type" value="Genomic_DNA"/>
</dbReference>
<proteinExistence type="predicted"/>
<dbReference type="AlphaFoldDB" id="A0A1X6NZF6"/>
<feature type="transmembrane region" description="Helical" evidence="6">
    <location>
        <begin position="42"/>
        <end position="64"/>
    </location>
</feature>
<keyword evidence="2 6" id="KW-0812">Transmembrane</keyword>
<organism evidence="8 9">
    <name type="scientific">Porphyra umbilicalis</name>
    <name type="common">Purple laver</name>
    <name type="synonym">Red alga</name>
    <dbReference type="NCBI Taxonomy" id="2786"/>
    <lineage>
        <taxon>Eukaryota</taxon>
        <taxon>Rhodophyta</taxon>
        <taxon>Bangiophyceae</taxon>
        <taxon>Bangiales</taxon>
        <taxon>Bangiaceae</taxon>
        <taxon>Porphyra</taxon>
    </lineage>
</organism>
<feature type="domain" description="Amino acid transporter transmembrane" evidence="7">
    <location>
        <begin position="147"/>
        <end position="447"/>
    </location>
</feature>
<dbReference type="PANTHER" id="PTHR22950">
    <property type="entry name" value="AMINO ACID TRANSPORTER"/>
    <property type="match status" value="1"/>
</dbReference>
<keyword evidence="9" id="KW-1185">Reference proteome</keyword>
<dbReference type="Pfam" id="PF01490">
    <property type="entry name" value="Aa_trans"/>
    <property type="match status" value="2"/>
</dbReference>
<protein>
    <recommendedName>
        <fullName evidence="7">Amino acid transporter transmembrane domain-containing protein</fullName>
    </recommendedName>
</protein>
<evidence type="ECO:0000256" key="5">
    <source>
        <dbReference type="SAM" id="MobiDB-lite"/>
    </source>
</evidence>
<feature type="region of interest" description="Disordered" evidence="5">
    <location>
        <begin position="455"/>
        <end position="500"/>
    </location>
</feature>
<name>A0A1X6NZF6_PORUM</name>
<evidence type="ECO:0000256" key="6">
    <source>
        <dbReference type="SAM" id="Phobius"/>
    </source>
</evidence>
<evidence type="ECO:0000313" key="9">
    <source>
        <dbReference type="Proteomes" id="UP000218209"/>
    </source>
</evidence>
<dbReference type="InterPro" id="IPR013057">
    <property type="entry name" value="AA_transpt_TM"/>
</dbReference>
<keyword evidence="4 6" id="KW-0472">Membrane</keyword>
<evidence type="ECO:0000256" key="4">
    <source>
        <dbReference type="ARBA" id="ARBA00023136"/>
    </source>
</evidence>
<feature type="transmembrane region" description="Helical" evidence="6">
    <location>
        <begin position="425"/>
        <end position="446"/>
    </location>
</feature>
<keyword evidence="3 6" id="KW-1133">Transmembrane helix</keyword>
<gene>
    <name evidence="8" type="ORF">BU14_0320s0017</name>
</gene>
<reference evidence="8 9" key="1">
    <citation type="submission" date="2017-03" db="EMBL/GenBank/DDBJ databases">
        <title>WGS assembly of Porphyra umbilicalis.</title>
        <authorList>
            <person name="Brawley S.H."/>
            <person name="Blouin N.A."/>
            <person name="Ficko-Blean E."/>
            <person name="Wheeler G.L."/>
            <person name="Lohr M."/>
            <person name="Goodson H.V."/>
            <person name="Jenkins J.W."/>
            <person name="Blaby-Haas C.E."/>
            <person name="Helliwell K.E."/>
            <person name="Chan C."/>
            <person name="Marriage T."/>
            <person name="Bhattacharya D."/>
            <person name="Klein A.S."/>
            <person name="Badis Y."/>
            <person name="Brodie J."/>
            <person name="Cao Y."/>
            <person name="Collen J."/>
            <person name="Dittami S.M."/>
            <person name="Gachon C.M."/>
            <person name="Green B.R."/>
            <person name="Karpowicz S."/>
            <person name="Kim J.W."/>
            <person name="Kudahl U."/>
            <person name="Lin S."/>
            <person name="Michel G."/>
            <person name="Mittag M."/>
            <person name="Olson B.J."/>
            <person name="Pangilinan J."/>
            <person name="Peng Y."/>
            <person name="Qiu H."/>
            <person name="Shu S."/>
            <person name="Singer J.T."/>
            <person name="Smith A.G."/>
            <person name="Sprecher B.N."/>
            <person name="Wagner V."/>
            <person name="Wang W."/>
            <person name="Wang Z.-Y."/>
            <person name="Yan J."/>
            <person name="Yarish C."/>
            <person name="Zoeuner-Riek S."/>
            <person name="Zhuang Y."/>
            <person name="Zou Y."/>
            <person name="Lindquist E.A."/>
            <person name="Grimwood J."/>
            <person name="Barry K."/>
            <person name="Rokhsar D.S."/>
            <person name="Schmutz J."/>
            <person name="Stiller J.W."/>
            <person name="Grossman A.R."/>
            <person name="Prochnik S.E."/>
        </authorList>
    </citation>
    <scope>NUCLEOTIDE SEQUENCE [LARGE SCALE GENOMIC DNA]</scope>
    <source>
        <strain evidence="8">4086291</strain>
    </source>
</reference>
<dbReference type="GO" id="GO:0005774">
    <property type="term" value="C:vacuolar membrane"/>
    <property type="evidence" value="ECO:0007669"/>
    <property type="project" value="TreeGrafter"/>
</dbReference>
<accession>A0A1X6NZF6</accession>
<feature type="domain" description="Amino acid transporter transmembrane" evidence="7">
    <location>
        <begin position="44"/>
        <end position="96"/>
    </location>
</feature>
<dbReference type="PANTHER" id="PTHR22950:SF349">
    <property type="entry name" value="AMINO ACID TRANSPORTER TRANSMEMBRANE DOMAIN-CONTAINING PROTEIN"/>
    <property type="match status" value="1"/>
</dbReference>
<dbReference type="Proteomes" id="UP000218209">
    <property type="component" value="Unassembled WGS sequence"/>
</dbReference>
<feature type="transmembrane region" description="Helical" evidence="6">
    <location>
        <begin position="280"/>
        <end position="303"/>
    </location>
</feature>